<protein>
    <recommendedName>
        <fullName evidence="6">ATP:glycerol 3-phosphotransferase</fullName>
    </recommendedName>
</protein>
<proteinExistence type="inferred from homology"/>
<dbReference type="SUPFAM" id="SSF53067">
    <property type="entry name" value="Actin-like ATPase domain"/>
    <property type="match status" value="2"/>
</dbReference>
<dbReference type="PROSITE" id="PS00445">
    <property type="entry name" value="FGGY_KINASES_2"/>
    <property type="match status" value="1"/>
</dbReference>
<dbReference type="InterPro" id="IPR018485">
    <property type="entry name" value="FGGY_C"/>
</dbReference>
<organism evidence="9">
    <name type="scientific">freshwater metagenome</name>
    <dbReference type="NCBI Taxonomy" id="449393"/>
    <lineage>
        <taxon>unclassified sequences</taxon>
        <taxon>metagenomes</taxon>
        <taxon>ecological metagenomes</taxon>
    </lineage>
</organism>
<feature type="domain" description="Carbohydrate kinase FGGY C-terminal" evidence="8">
    <location>
        <begin position="242"/>
        <end position="435"/>
    </location>
</feature>
<reference evidence="9" key="1">
    <citation type="submission" date="2020-05" db="EMBL/GenBank/DDBJ databases">
        <authorList>
            <person name="Chiriac C."/>
            <person name="Salcher M."/>
            <person name="Ghai R."/>
            <person name="Kavagutti S V."/>
        </authorList>
    </citation>
    <scope>NUCLEOTIDE SEQUENCE</scope>
</reference>
<dbReference type="GO" id="GO:0004370">
    <property type="term" value="F:glycerol kinase activity"/>
    <property type="evidence" value="ECO:0007669"/>
    <property type="project" value="TreeGrafter"/>
</dbReference>
<gene>
    <name evidence="9" type="ORF">UFOPK4057_00260</name>
</gene>
<dbReference type="InterPro" id="IPR018484">
    <property type="entry name" value="FGGY_N"/>
</dbReference>
<evidence type="ECO:0000256" key="1">
    <source>
        <dbReference type="ARBA" id="ARBA00009156"/>
    </source>
</evidence>
<keyword evidence="2" id="KW-0808">Transferase</keyword>
<evidence type="ECO:0000313" key="9">
    <source>
        <dbReference type="EMBL" id="CAB5000245.1"/>
    </source>
</evidence>
<dbReference type="PIRSF" id="PIRSF000538">
    <property type="entry name" value="GlpK"/>
    <property type="match status" value="1"/>
</dbReference>
<dbReference type="GO" id="GO:0019563">
    <property type="term" value="P:glycerol catabolic process"/>
    <property type="evidence" value="ECO:0007669"/>
    <property type="project" value="TreeGrafter"/>
</dbReference>
<name>A0A6J7P6V5_9ZZZZ</name>
<keyword evidence="3" id="KW-0547">Nucleotide-binding</keyword>
<dbReference type="GO" id="GO:0005524">
    <property type="term" value="F:ATP binding"/>
    <property type="evidence" value="ECO:0007669"/>
    <property type="project" value="UniProtKB-KW"/>
</dbReference>
<dbReference type="EMBL" id="CAFBPC010000039">
    <property type="protein sequence ID" value="CAB5000245.1"/>
    <property type="molecule type" value="Genomic_DNA"/>
</dbReference>
<evidence type="ECO:0000256" key="5">
    <source>
        <dbReference type="ARBA" id="ARBA00022840"/>
    </source>
</evidence>
<evidence type="ECO:0000256" key="6">
    <source>
        <dbReference type="ARBA" id="ARBA00043149"/>
    </source>
</evidence>
<dbReference type="AlphaFoldDB" id="A0A6J7P6V5"/>
<accession>A0A6J7P6V5</accession>
<dbReference type="GO" id="GO:0005829">
    <property type="term" value="C:cytosol"/>
    <property type="evidence" value="ECO:0007669"/>
    <property type="project" value="TreeGrafter"/>
</dbReference>
<dbReference type="InterPro" id="IPR000577">
    <property type="entry name" value="Carb_kinase_FGGY"/>
</dbReference>
<dbReference type="Pfam" id="PF02782">
    <property type="entry name" value="FGGY_C"/>
    <property type="match status" value="1"/>
</dbReference>
<sequence>MRSLVIDVGTSGLRAAVVEADASVSNLHYEECAPHSPVGGLVEFDAVAMYTAVKRVSLLALQSGPVQSVGITNQRASAVAWRASTGQPIGPAIGWQDLRTVGECIMARIEHGFTLAPNQSATKYAWMLANYIADDSERSSDDILLGTVESWIVWNLTQGKHHVTDHTNAAVTGLTIPTGTAWNQNVIDVLKLHTHQLPRIVDTMGYIGDATDLPGAPPIHAMVGDQQGSLVGQGCITPGMTKITFGTGGMLNVFTGDRAPDSARRNEGGTFPIVAFSNNGALSYATEAIMLSAGTNIEWLRDDMGLISSSSESHDIASQCETTGGVAYVPALLGLGTPFWDYGARGSIFGITRGTTRAHIVRAVLEGVAHRGVDLVDAAEKDSGLSITELRIDGGMSRNPTFVQSLANASGRPVRVSPITEATTLGAGFLAGTAAGQWSHLDEATNAISGATLVPPLGTPGISRQQWGEAVSRSRSWIPDLSALDF</sequence>
<keyword evidence="5" id="KW-0067">ATP-binding</keyword>
<comment type="similarity">
    <text evidence="1">Belongs to the FGGY kinase family.</text>
</comment>
<keyword evidence="4" id="KW-0418">Kinase</keyword>
<evidence type="ECO:0000256" key="2">
    <source>
        <dbReference type="ARBA" id="ARBA00022679"/>
    </source>
</evidence>
<dbReference type="PANTHER" id="PTHR10196">
    <property type="entry name" value="SUGAR KINASE"/>
    <property type="match status" value="1"/>
</dbReference>
<dbReference type="InterPro" id="IPR018483">
    <property type="entry name" value="Carb_kinase_FGGY_CS"/>
</dbReference>
<evidence type="ECO:0000259" key="8">
    <source>
        <dbReference type="Pfam" id="PF02782"/>
    </source>
</evidence>
<dbReference type="PANTHER" id="PTHR10196:SF69">
    <property type="entry name" value="GLYCEROL KINASE"/>
    <property type="match status" value="1"/>
</dbReference>
<evidence type="ECO:0000256" key="3">
    <source>
        <dbReference type="ARBA" id="ARBA00022741"/>
    </source>
</evidence>
<evidence type="ECO:0000259" key="7">
    <source>
        <dbReference type="Pfam" id="PF00370"/>
    </source>
</evidence>
<feature type="domain" description="Carbohydrate kinase FGGY N-terminal" evidence="7">
    <location>
        <begin position="4"/>
        <end position="211"/>
    </location>
</feature>
<dbReference type="Gene3D" id="3.30.420.40">
    <property type="match status" value="2"/>
</dbReference>
<dbReference type="Pfam" id="PF00370">
    <property type="entry name" value="FGGY_N"/>
    <property type="match status" value="1"/>
</dbReference>
<evidence type="ECO:0000256" key="4">
    <source>
        <dbReference type="ARBA" id="ARBA00022777"/>
    </source>
</evidence>
<dbReference type="InterPro" id="IPR043129">
    <property type="entry name" value="ATPase_NBD"/>
</dbReference>